<comment type="similarity">
    <text evidence="3">Belongs to the sodium:solute symporter (SSF) (TC 2.A.21) family.</text>
</comment>
<evidence type="ECO:0000256" key="9">
    <source>
        <dbReference type="ARBA" id="ARBA00022989"/>
    </source>
</evidence>
<evidence type="ECO:0000313" key="15">
    <source>
        <dbReference type="EMBL" id="AXA83876.1"/>
    </source>
</evidence>
<evidence type="ECO:0000256" key="2">
    <source>
        <dbReference type="ARBA" id="ARBA00004141"/>
    </source>
</evidence>
<dbReference type="Gene3D" id="1.20.1730.10">
    <property type="entry name" value="Sodium/glucose cotransporter"/>
    <property type="match status" value="1"/>
</dbReference>
<dbReference type="SUPFAM" id="SSF55874">
    <property type="entry name" value="ATPase domain of HSP90 chaperone/DNA topoisomerase II/histidine kinase"/>
    <property type="match status" value="1"/>
</dbReference>
<dbReference type="InterPro" id="IPR011006">
    <property type="entry name" value="CheY-like_superfamily"/>
</dbReference>
<evidence type="ECO:0000259" key="14">
    <source>
        <dbReference type="PROSITE" id="PS50110"/>
    </source>
</evidence>
<feature type="transmembrane region" description="Helical" evidence="12">
    <location>
        <begin position="424"/>
        <end position="445"/>
    </location>
</feature>
<dbReference type="Pfam" id="PF00512">
    <property type="entry name" value="HisKA"/>
    <property type="match status" value="1"/>
</dbReference>
<proteinExistence type="inferred from homology"/>
<evidence type="ECO:0000256" key="1">
    <source>
        <dbReference type="ARBA" id="ARBA00000085"/>
    </source>
</evidence>
<dbReference type="Gene3D" id="3.40.50.2300">
    <property type="match status" value="1"/>
</dbReference>
<organism evidence="15 16">
    <name type="scientific">Solilutibacter oculi</name>
    <dbReference type="NCBI Taxonomy" id="2698682"/>
    <lineage>
        <taxon>Bacteria</taxon>
        <taxon>Pseudomonadati</taxon>
        <taxon>Pseudomonadota</taxon>
        <taxon>Gammaproteobacteria</taxon>
        <taxon>Lysobacterales</taxon>
        <taxon>Lysobacteraceae</taxon>
        <taxon>Solilutibacter</taxon>
    </lineage>
</organism>
<keyword evidence="8 15" id="KW-0418">Kinase</keyword>
<dbReference type="InterPro" id="IPR003661">
    <property type="entry name" value="HisK_dim/P_dom"/>
</dbReference>
<gene>
    <name evidence="15" type="ORF">DCD74_03495</name>
</gene>
<keyword evidence="16" id="KW-1185">Reference proteome</keyword>
<evidence type="ECO:0000256" key="5">
    <source>
        <dbReference type="ARBA" id="ARBA00022553"/>
    </source>
</evidence>
<dbReference type="InterPro" id="IPR003594">
    <property type="entry name" value="HATPase_dom"/>
</dbReference>
<dbReference type="SUPFAM" id="SSF55785">
    <property type="entry name" value="PYP-like sensor domain (PAS domain)"/>
    <property type="match status" value="1"/>
</dbReference>
<feature type="transmembrane region" description="Helical" evidence="12">
    <location>
        <begin position="264"/>
        <end position="283"/>
    </location>
</feature>
<evidence type="ECO:0000256" key="6">
    <source>
        <dbReference type="ARBA" id="ARBA00022679"/>
    </source>
</evidence>
<keyword evidence="9 12" id="KW-1133">Transmembrane helix</keyword>
<dbReference type="InterPro" id="IPR001734">
    <property type="entry name" value="Na/solute_symporter"/>
</dbReference>
<feature type="transmembrane region" description="Helical" evidence="12">
    <location>
        <begin position="366"/>
        <end position="385"/>
    </location>
</feature>
<dbReference type="SUPFAM" id="SSF52172">
    <property type="entry name" value="CheY-like"/>
    <property type="match status" value="1"/>
</dbReference>
<feature type="domain" description="Response regulatory" evidence="14">
    <location>
        <begin position="983"/>
        <end position="1097"/>
    </location>
</feature>
<dbReference type="PRINTS" id="PR00344">
    <property type="entry name" value="BCTRLSENSOR"/>
</dbReference>
<accession>A0A344J4B6</accession>
<feature type="transmembrane region" description="Helical" evidence="12">
    <location>
        <begin position="66"/>
        <end position="86"/>
    </location>
</feature>
<keyword evidence="10 12" id="KW-0472">Membrane</keyword>
<dbReference type="Pfam" id="PF12860">
    <property type="entry name" value="PAS_7"/>
    <property type="match status" value="1"/>
</dbReference>
<evidence type="ECO:0000256" key="4">
    <source>
        <dbReference type="ARBA" id="ARBA00012438"/>
    </source>
</evidence>
<evidence type="ECO:0000256" key="11">
    <source>
        <dbReference type="PROSITE-ProRule" id="PRU00169"/>
    </source>
</evidence>
<feature type="transmembrane region" description="Helical" evidence="12">
    <location>
        <begin position="479"/>
        <end position="497"/>
    </location>
</feature>
<dbReference type="InterPro" id="IPR035965">
    <property type="entry name" value="PAS-like_dom_sf"/>
</dbReference>
<feature type="transmembrane region" description="Helical" evidence="12">
    <location>
        <begin position="37"/>
        <end position="54"/>
    </location>
</feature>
<dbReference type="Proteomes" id="UP000251842">
    <property type="component" value="Chromosome"/>
</dbReference>
<reference evidence="16" key="1">
    <citation type="submission" date="2018-05" db="EMBL/GenBank/DDBJ databases">
        <title>Luteimonas pekinense sp. nov., isolated from human Meibomian gland secretions, Beijing, China.</title>
        <authorList>
            <person name="Wen T."/>
            <person name="Bai H."/>
            <person name="Lv H."/>
        </authorList>
    </citation>
    <scope>NUCLEOTIDE SEQUENCE [LARGE SCALE GENOMIC DNA]</scope>
    <source>
        <strain evidence="16">83-4</strain>
    </source>
</reference>
<evidence type="ECO:0000256" key="10">
    <source>
        <dbReference type="ARBA" id="ARBA00023136"/>
    </source>
</evidence>
<keyword evidence="7 12" id="KW-0812">Transmembrane</keyword>
<dbReference type="InterPro" id="IPR005467">
    <property type="entry name" value="His_kinase_dom"/>
</dbReference>
<name>A0A344J4B6_9GAMM</name>
<feature type="modified residue" description="4-aspartylphosphate" evidence="11">
    <location>
        <position position="1032"/>
    </location>
</feature>
<dbReference type="InterPro" id="IPR038377">
    <property type="entry name" value="Na/Glc_symporter_sf"/>
</dbReference>
<dbReference type="CDD" id="cd00156">
    <property type="entry name" value="REC"/>
    <property type="match status" value="1"/>
</dbReference>
<feature type="transmembrane region" description="Helical" evidence="12">
    <location>
        <begin position="113"/>
        <end position="138"/>
    </location>
</feature>
<feature type="transmembrane region" description="Helical" evidence="12">
    <location>
        <begin position="312"/>
        <end position="345"/>
    </location>
</feature>
<dbReference type="PANTHER" id="PTHR43047">
    <property type="entry name" value="TWO-COMPONENT HISTIDINE PROTEIN KINASE"/>
    <property type="match status" value="1"/>
</dbReference>
<evidence type="ECO:0000256" key="3">
    <source>
        <dbReference type="ARBA" id="ARBA00006434"/>
    </source>
</evidence>
<feature type="transmembrane region" description="Helical" evidence="12">
    <location>
        <begin position="230"/>
        <end position="252"/>
    </location>
</feature>
<dbReference type="OrthoDB" id="9764438at2"/>
<dbReference type="PROSITE" id="PS50109">
    <property type="entry name" value="HIS_KIN"/>
    <property type="match status" value="1"/>
</dbReference>
<keyword evidence="5 11" id="KW-0597">Phosphoprotein</keyword>
<dbReference type="SMART" id="SM00388">
    <property type="entry name" value="HisKA"/>
    <property type="match status" value="1"/>
</dbReference>
<dbReference type="Pfam" id="PF02518">
    <property type="entry name" value="HATPase_c"/>
    <property type="match status" value="1"/>
</dbReference>
<dbReference type="CDD" id="cd00075">
    <property type="entry name" value="HATPase"/>
    <property type="match status" value="1"/>
</dbReference>
<feature type="transmembrane region" description="Helical" evidence="12">
    <location>
        <begin position="391"/>
        <end position="412"/>
    </location>
</feature>
<dbReference type="EC" id="2.7.13.3" evidence="4"/>
<feature type="transmembrane region" description="Helical" evidence="12">
    <location>
        <begin position="6"/>
        <end position="25"/>
    </location>
</feature>
<dbReference type="GO" id="GO:0022857">
    <property type="term" value="F:transmembrane transporter activity"/>
    <property type="evidence" value="ECO:0007669"/>
    <property type="project" value="InterPro"/>
</dbReference>
<dbReference type="SMART" id="SM00448">
    <property type="entry name" value="REC"/>
    <property type="match status" value="1"/>
</dbReference>
<sequence length="1103" mass="118905">MLSVPVVIAASLAWLLMMFGVALLAERRPALLARNWRHVYALSLALYCTSWTFFGTVTQAARYGWPLPPTFVGTLLLYALGAALLMKLVKLSRSLNATSLADLIASRLGKDPWLAATVTLVAALGLIPYIALQLRAVTSGFEMLVGRDALAAQPWPDSTIYVALAMAVFAIAFGARQANAAEHNRGLVLAMAFDSLFKLVAMLALGIFVWRHFGERISAFQAPRSSADGFMPLVVLGVLAMFTLPHQFHIGVVECRDASHVRTARWLFPLYLVLIALPVLPLARAGQAVFGTSVPSDSYVLALPLAEGNVGMAMLAFLGGLSAATGMVVVSTLTLSLMIANHWVLPWLSRTWGRSGEGDLRGSVLLLRRGGIIAIMLLAWSYSHFIAGNAALADVGAFSFSALATLAPALAFAMWRPQTSPRAVTAGVVCAFLAWGWALPLPLMLENMTPSPGWRVDGPWGWSWLAPDGLFALTSWSRLGRAVVASLLVGALVTWMATQWQRPMQRGARARLDVHVLRSLARRFLPPARVDALMAKEPGRAMAPAEVEAAVEHELAAVVGAASARLLLNAARRESGSRLDAVADIVDETAQDLRFNQRVLEAALENMSQGISVVDADLRLVAWNRRYAEMFDFPAGLLKVGLPISEASRWALARLPAGRDIEEALTRRLDHMRTGTPHLSERVLPDGSIIEIRGNPMPGGGFVATFTDVTAFREAEAGLKRVNETLEHRVAERTALLDGARRMAERANDAKSRFLAAIGHDLLQPLHAAHLFVDALMQRVREPESRRLTRQVAGALDSTNVLLSDLLDMSRLEAGGLVPEIRAFPLSDVFGPLRSEGQALAEEQGLQLDFVPTRAWVRSDPQLLRRVLQNFLSNALRHTPQGRVVVGVRRVGGQLRIEVHDTGPGISEAQRGLIFEEFRRGEHARGQGLGLGLSIARGIASVLQMPIGLRSRTGRGSVFHVDVPRAPAMPMARHPRAGFAGLRLLAVDNDAAALSALSAVLSGWGCDVAACANGSEAEAALAAKPADLWVFDYHLDDGDDGVALCQRLRERHGAAPCLIMSADQTGAVRAAAQEAGLPLVIKPLRPLALKSVLDRLLAARAAG</sequence>
<dbReference type="GO" id="GO:0005886">
    <property type="term" value="C:plasma membrane"/>
    <property type="evidence" value="ECO:0007669"/>
    <property type="project" value="TreeGrafter"/>
</dbReference>
<feature type="transmembrane region" description="Helical" evidence="12">
    <location>
        <begin position="187"/>
        <end position="210"/>
    </location>
</feature>
<feature type="domain" description="Histidine kinase" evidence="13">
    <location>
        <begin position="757"/>
        <end position="967"/>
    </location>
</feature>
<evidence type="ECO:0000313" key="16">
    <source>
        <dbReference type="Proteomes" id="UP000251842"/>
    </source>
</evidence>
<dbReference type="Gene3D" id="3.30.450.20">
    <property type="entry name" value="PAS domain"/>
    <property type="match status" value="1"/>
</dbReference>
<evidence type="ECO:0000259" key="13">
    <source>
        <dbReference type="PROSITE" id="PS50109"/>
    </source>
</evidence>
<dbReference type="PROSITE" id="PS50110">
    <property type="entry name" value="RESPONSE_REGULATORY"/>
    <property type="match status" value="1"/>
</dbReference>
<dbReference type="Gene3D" id="3.30.565.10">
    <property type="entry name" value="Histidine kinase-like ATPase, C-terminal domain"/>
    <property type="match status" value="1"/>
</dbReference>
<dbReference type="InterPro" id="IPR036890">
    <property type="entry name" value="HATPase_C_sf"/>
</dbReference>
<evidence type="ECO:0000256" key="7">
    <source>
        <dbReference type="ARBA" id="ARBA00022692"/>
    </source>
</evidence>
<dbReference type="KEGG" id="lue:DCD74_03495"/>
<dbReference type="CDD" id="cd00082">
    <property type="entry name" value="HisKA"/>
    <property type="match status" value="1"/>
</dbReference>
<comment type="catalytic activity">
    <reaction evidence="1">
        <text>ATP + protein L-histidine = ADP + protein N-phospho-L-histidine.</text>
        <dbReference type="EC" id="2.7.13.3"/>
    </reaction>
</comment>
<dbReference type="PANTHER" id="PTHR43047:SF9">
    <property type="entry name" value="HISTIDINE KINASE"/>
    <property type="match status" value="1"/>
</dbReference>
<dbReference type="Pfam" id="PF00072">
    <property type="entry name" value="Response_reg"/>
    <property type="match status" value="1"/>
</dbReference>
<dbReference type="Gene3D" id="1.10.287.130">
    <property type="match status" value="1"/>
</dbReference>
<dbReference type="RefSeq" id="WP_112926091.1">
    <property type="nucleotide sequence ID" value="NZ_CP029556.1"/>
</dbReference>
<evidence type="ECO:0000256" key="8">
    <source>
        <dbReference type="ARBA" id="ARBA00022777"/>
    </source>
</evidence>
<dbReference type="InterPro" id="IPR004358">
    <property type="entry name" value="Sig_transdc_His_kin-like_C"/>
</dbReference>
<dbReference type="GO" id="GO:0009927">
    <property type="term" value="F:histidine phosphotransfer kinase activity"/>
    <property type="evidence" value="ECO:0007669"/>
    <property type="project" value="TreeGrafter"/>
</dbReference>
<dbReference type="EMBL" id="CP029556">
    <property type="protein sequence ID" value="AXA83876.1"/>
    <property type="molecule type" value="Genomic_DNA"/>
</dbReference>
<dbReference type="SMART" id="SM00387">
    <property type="entry name" value="HATPase_c"/>
    <property type="match status" value="1"/>
</dbReference>
<dbReference type="SUPFAM" id="SSF47384">
    <property type="entry name" value="Homodimeric domain of signal transducing histidine kinase"/>
    <property type="match status" value="1"/>
</dbReference>
<dbReference type="InterPro" id="IPR036097">
    <property type="entry name" value="HisK_dim/P_sf"/>
</dbReference>
<protein>
    <recommendedName>
        <fullName evidence="4">histidine kinase</fullName>
        <ecNumber evidence="4">2.7.13.3</ecNumber>
    </recommendedName>
</protein>
<dbReference type="FunFam" id="3.30.565.10:FF:000049">
    <property type="entry name" value="Two-component sensor histidine kinase"/>
    <property type="match status" value="1"/>
</dbReference>
<feature type="transmembrane region" description="Helical" evidence="12">
    <location>
        <begin position="158"/>
        <end position="175"/>
    </location>
</feature>
<evidence type="ECO:0000256" key="12">
    <source>
        <dbReference type="SAM" id="Phobius"/>
    </source>
</evidence>
<dbReference type="GO" id="GO:0000155">
    <property type="term" value="F:phosphorelay sensor kinase activity"/>
    <property type="evidence" value="ECO:0007669"/>
    <property type="project" value="InterPro"/>
</dbReference>
<keyword evidence="6" id="KW-0808">Transferase</keyword>
<dbReference type="PROSITE" id="PS50283">
    <property type="entry name" value="NA_SOLUT_SYMP_3"/>
    <property type="match status" value="1"/>
</dbReference>
<dbReference type="AlphaFoldDB" id="A0A344J4B6"/>
<dbReference type="InterPro" id="IPR001789">
    <property type="entry name" value="Sig_transdc_resp-reg_receiver"/>
</dbReference>
<comment type="subcellular location">
    <subcellularLocation>
        <location evidence="2">Membrane</location>
        <topology evidence="2">Multi-pass membrane protein</topology>
    </subcellularLocation>
</comment>